<dbReference type="KEGG" id="tet:TTHERM_00222290"/>
<sequence>MSASSDQSTFLDKVNEKLIEWQLGFEEPIFRLINSRRIQQGGIQNLPIQEQEYFTFETNTFKMEMFAAAFAIPINFFTIMYNREENKQVLKNMNKVRFYHYGALATLIPCVCAFGYSIYRRYCIDTPHEKALTSKYYSELKNFENN</sequence>
<dbReference type="InParanoid" id="Q23C56"/>
<proteinExistence type="predicted"/>
<evidence type="ECO:0000313" key="2">
    <source>
        <dbReference type="EMBL" id="EAR93912.1"/>
    </source>
</evidence>
<dbReference type="RefSeq" id="XP_001014157.1">
    <property type="nucleotide sequence ID" value="XM_001014157.1"/>
</dbReference>
<keyword evidence="1" id="KW-0472">Membrane</keyword>
<keyword evidence="3" id="KW-1185">Reference proteome</keyword>
<protein>
    <submittedName>
        <fullName evidence="2">Transmembrane protein, putative</fullName>
    </submittedName>
</protein>
<evidence type="ECO:0000256" key="1">
    <source>
        <dbReference type="SAM" id="Phobius"/>
    </source>
</evidence>
<evidence type="ECO:0000313" key="3">
    <source>
        <dbReference type="Proteomes" id="UP000009168"/>
    </source>
</evidence>
<dbReference type="GeneID" id="7839853"/>
<dbReference type="HOGENOM" id="CLU_1781204_0_0_1"/>
<keyword evidence="1" id="KW-1133">Transmembrane helix</keyword>
<accession>Q23C56</accession>
<dbReference type="OMA" id="IEEQQYF"/>
<dbReference type="Proteomes" id="UP000009168">
    <property type="component" value="Unassembled WGS sequence"/>
</dbReference>
<gene>
    <name evidence="2" type="ORF">TTHERM_00222290</name>
</gene>
<feature type="transmembrane region" description="Helical" evidence="1">
    <location>
        <begin position="101"/>
        <end position="119"/>
    </location>
</feature>
<reference evidence="3" key="1">
    <citation type="journal article" date="2006" name="PLoS Biol.">
        <title>Macronuclear genome sequence of the ciliate Tetrahymena thermophila, a model eukaryote.</title>
        <authorList>
            <person name="Eisen J.A."/>
            <person name="Coyne R.S."/>
            <person name="Wu M."/>
            <person name="Wu D."/>
            <person name="Thiagarajan M."/>
            <person name="Wortman J.R."/>
            <person name="Badger J.H."/>
            <person name="Ren Q."/>
            <person name="Amedeo P."/>
            <person name="Jones K.M."/>
            <person name="Tallon L.J."/>
            <person name="Delcher A.L."/>
            <person name="Salzberg S.L."/>
            <person name="Silva J.C."/>
            <person name="Haas B.J."/>
            <person name="Majoros W.H."/>
            <person name="Farzad M."/>
            <person name="Carlton J.M."/>
            <person name="Smith R.K. Jr."/>
            <person name="Garg J."/>
            <person name="Pearlman R.E."/>
            <person name="Karrer K.M."/>
            <person name="Sun L."/>
            <person name="Manning G."/>
            <person name="Elde N.C."/>
            <person name="Turkewitz A.P."/>
            <person name="Asai D.J."/>
            <person name="Wilkes D.E."/>
            <person name="Wang Y."/>
            <person name="Cai H."/>
            <person name="Collins K."/>
            <person name="Stewart B.A."/>
            <person name="Lee S.R."/>
            <person name="Wilamowska K."/>
            <person name="Weinberg Z."/>
            <person name="Ruzzo W.L."/>
            <person name="Wloga D."/>
            <person name="Gaertig J."/>
            <person name="Frankel J."/>
            <person name="Tsao C.-C."/>
            <person name="Gorovsky M.A."/>
            <person name="Keeling P.J."/>
            <person name="Waller R.F."/>
            <person name="Patron N.J."/>
            <person name="Cherry J.M."/>
            <person name="Stover N.A."/>
            <person name="Krieger C.J."/>
            <person name="del Toro C."/>
            <person name="Ryder H.F."/>
            <person name="Williamson S.C."/>
            <person name="Barbeau R.A."/>
            <person name="Hamilton E.P."/>
            <person name="Orias E."/>
        </authorList>
    </citation>
    <scope>NUCLEOTIDE SEQUENCE [LARGE SCALE GENOMIC DNA]</scope>
    <source>
        <strain evidence="3">SB210</strain>
    </source>
</reference>
<keyword evidence="1 2" id="KW-0812">Transmembrane</keyword>
<dbReference type="EMBL" id="GG662718">
    <property type="protein sequence ID" value="EAR93912.1"/>
    <property type="molecule type" value="Genomic_DNA"/>
</dbReference>
<name>Q23C56_TETTS</name>
<feature type="transmembrane region" description="Helical" evidence="1">
    <location>
        <begin position="63"/>
        <end position="81"/>
    </location>
</feature>
<dbReference type="AlphaFoldDB" id="Q23C56"/>
<organism evidence="2 3">
    <name type="scientific">Tetrahymena thermophila (strain SB210)</name>
    <dbReference type="NCBI Taxonomy" id="312017"/>
    <lineage>
        <taxon>Eukaryota</taxon>
        <taxon>Sar</taxon>
        <taxon>Alveolata</taxon>
        <taxon>Ciliophora</taxon>
        <taxon>Intramacronucleata</taxon>
        <taxon>Oligohymenophorea</taxon>
        <taxon>Hymenostomatida</taxon>
        <taxon>Tetrahymenina</taxon>
        <taxon>Tetrahymenidae</taxon>
        <taxon>Tetrahymena</taxon>
    </lineage>
</organism>